<keyword evidence="8" id="KW-1015">Disulfide bond</keyword>
<dbReference type="SMART" id="SM00408">
    <property type="entry name" value="IGc2"/>
    <property type="match status" value="5"/>
</dbReference>
<evidence type="ECO:0000256" key="6">
    <source>
        <dbReference type="ARBA" id="ARBA00022989"/>
    </source>
</evidence>
<keyword evidence="10" id="KW-0393">Immunoglobulin domain</keyword>
<evidence type="ECO:0000256" key="5">
    <source>
        <dbReference type="ARBA" id="ARBA00022889"/>
    </source>
</evidence>
<dbReference type="AlphaFoldDB" id="A0AAV8WP81"/>
<organism evidence="13 14">
    <name type="scientific">Rhamnusium bicolor</name>
    <dbReference type="NCBI Taxonomy" id="1586634"/>
    <lineage>
        <taxon>Eukaryota</taxon>
        <taxon>Metazoa</taxon>
        <taxon>Ecdysozoa</taxon>
        <taxon>Arthropoda</taxon>
        <taxon>Hexapoda</taxon>
        <taxon>Insecta</taxon>
        <taxon>Pterygota</taxon>
        <taxon>Neoptera</taxon>
        <taxon>Endopterygota</taxon>
        <taxon>Coleoptera</taxon>
        <taxon>Polyphaga</taxon>
        <taxon>Cucujiformia</taxon>
        <taxon>Chrysomeloidea</taxon>
        <taxon>Cerambycidae</taxon>
        <taxon>Lepturinae</taxon>
        <taxon>Rhagiini</taxon>
        <taxon>Rhamnusium</taxon>
    </lineage>
</organism>
<dbReference type="PANTHER" id="PTHR12231:SF269">
    <property type="entry name" value="FASCILIN 2-LIKE PROTEIN"/>
    <property type="match status" value="1"/>
</dbReference>
<evidence type="ECO:0000256" key="7">
    <source>
        <dbReference type="ARBA" id="ARBA00023136"/>
    </source>
</evidence>
<dbReference type="PROSITE" id="PS50853">
    <property type="entry name" value="FN3"/>
    <property type="match status" value="2"/>
</dbReference>
<dbReference type="Pfam" id="PF07679">
    <property type="entry name" value="I-set"/>
    <property type="match status" value="2"/>
</dbReference>
<dbReference type="SMART" id="SM00409">
    <property type="entry name" value="IG"/>
    <property type="match status" value="5"/>
</dbReference>
<feature type="domain" description="Ig-like" evidence="11">
    <location>
        <begin position="241"/>
        <end position="328"/>
    </location>
</feature>
<sequence length="750" mass="85132">MQRELNTYLLTNLLSQNKQRRQINIEKEIILISCVFFSVTSAREASLEIQPNQKTISKEVGGSVALTCRPNVENPSLVTELEWRDPKNRKIDSTNRASPIYIQNLSEEKGVVLIFSSLTGNQGGIYTCRASYATDSLSSSINIETYDDIKFVEAPENQYPIVGNDYIVKCIVNGNPTPIIDWNKNDQSITTNDKYVVLASNGLLIKNVSEADDGVYKCTAVVLNTGQIKSRNIKVEVQVPPKIKPMDSVTIIEGETASIKCTATGKPPPEYQWIKLKNREDLAVADRFEVRKNTGELIMNKIEFADDGDYKCIAENPVERVEAVVRINVLVKPKIYELTNVTAPVKSETKIICKAYGRPPPKVVFRKFNKLDPFRVGQQLDDNRIILEQQFFEEKGEAYGTLIISNLSRSDDGLYECIAENTADTAYKNGHITVEFPPTFERTKDLPPVWSWENKPGNLTCLPEAIPNATIIWRYGNIEITDNTNFQIIGKSPVSFLIVKPYNQRQFYTQYECIATNKYGVANTKIELKHAEAPRAISQARAETITATTIKWSIIPASHFDGLPIRSITVQYLPSVQISWDLSRNHTWSYGAPYILENLVPEETYHFRFAARNDVGMGMYRNVESITMPRRSEPAEPRILTTQSTKEENTSNREDIVTTSPYADHFELRWSVPNDNGDPIQHYLVMFNGEWRDKDCSEQIQQSVRYTSYQLEKLLPDTVYKIELRAHNAIGDSSPAQIKVRTARVFNIIF</sequence>
<evidence type="ECO:0000256" key="8">
    <source>
        <dbReference type="ARBA" id="ARBA00023157"/>
    </source>
</evidence>
<dbReference type="GO" id="GO:0030154">
    <property type="term" value="P:cell differentiation"/>
    <property type="evidence" value="ECO:0007669"/>
    <property type="project" value="UniProtKB-ARBA"/>
</dbReference>
<evidence type="ECO:0000256" key="3">
    <source>
        <dbReference type="ARBA" id="ARBA00022729"/>
    </source>
</evidence>
<dbReference type="InterPro" id="IPR003598">
    <property type="entry name" value="Ig_sub2"/>
</dbReference>
<feature type="domain" description="Fibronectin type-III" evidence="12">
    <location>
        <begin position="533"/>
        <end position="631"/>
    </location>
</feature>
<feature type="domain" description="Ig-like" evidence="11">
    <location>
        <begin position="149"/>
        <end position="234"/>
    </location>
</feature>
<evidence type="ECO:0000256" key="4">
    <source>
        <dbReference type="ARBA" id="ARBA00022737"/>
    </source>
</evidence>
<dbReference type="GO" id="GO:0007155">
    <property type="term" value="P:cell adhesion"/>
    <property type="evidence" value="ECO:0007669"/>
    <property type="project" value="UniProtKB-KW"/>
</dbReference>
<evidence type="ECO:0000256" key="2">
    <source>
        <dbReference type="ARBA" id="ARBA00022692"/>
    </source>
</evidence>
<dbReference type="SUPFAM" id="SSF49265">
    <property type="entry name" value="Fibronectin type III"/>
    <property type="match status" value="1"/>
</dbReference>
<name>A0AAV8WP81_9CUCU</name>
<proteinExistence type="predicted"/>
<keyword evidence="7" id="KW-0472">Membrane</keyword>
<keyword evidence="9" id="KW-0325">Glycoprotein</keyword>
<keyword evidence="5" id="KW-0130">Cell adhesion</keyword>
<dbReference type="GO" id="GO:0005886">
    <property type="term" value="C:plasma membrane"/>
    <property type="evidence" value="ECO:0007669"/>
    <property type="project" value="UniProtKB-ARBA"/>
</dbReference>
<keyword evidence="3" id="KW-0732">Signal</keyword>
<evidence type="ECO:0000313" key="13">
    <source>
        <dbReference type="EMBL" id="KAJ8927972.1"/>
    </source>
</evidence>
<evidence type="ECO:0000256" key="10">
    <source>
        <dbReference type="ARBA" id="ARBA00023319"/>
    </source>
</evidence>
<comment type="caution">
    <text evidence="13">The sequence shown here is derived from an EMBL/GenBank/DDBJ whole genome shotgun (WGS) entry which is preliminary data.</text>
</comment>
<dbReference type="PROSITE" id="PS50835">
    <property type="entry name" value="IG_LIKE"/>
    <property type="match status" value="5"/>
</dbReference>
<dbReference type="InterPro" id="IPR013098">
    <property type="entry name" value="Ig_I-set"/>
</dbReference>
<keyword evidence="4" id="KW-0677">Repeat</keyword>
<evidence type="ECO:0000259" key="12">
    <source>
        <dbReference type="PROSITE" id="PS50853"/>
    </source>
</evidence>
<evidence type="ECO:0000256" key="1">
    <source>
        <dbReference type="ARBA" id="ARBA00004167"/>
    </source>
</evidence>
<dbReference type="Proteomes" id="UP001162156">
    <property type="component" value="Unassembled WGS sequence"/>
</dbReference>
<dbReference type="InterPro" id="IPR013783">
    <property type="entry name" value="Ig-like_fold"/>
</dbReference>
<evidence type="ECO:0000259" key="11">
    <source>
        <dbReference type="PROSITE" id="PS50835"/>
    </source>
</evidence>
<dbReference type="InterPro" id="IPR009138">
    <property type="entry name" value="Neural_cell_adh"/>
</dbReference>
<dbReference type="GO" id="GO:0043005">
    <property type="term" value="C:neuron projection"/>
    <property type="evidence" value="ECO:0007669"/>
    <property type="project" value="TreeGrafter"/>
</dbReference>
<dbReference type="InterPro" id="IPR036179">
    <property type="entry name" value="Ig-like_dom_sf"/>
</dbReference>
<dbReference type="FunFam" id="2.60.40.10:FF:000032">
    <property type="entry name" value="palladin isoform X1"/>
    <property type="match status" value="1"/>
</dbReference>
<dbReference type="InterPro" id="IPR051170">
    <property type="entry name" value="Neural/epithelial_adhesion"/>
</dbReference>
<feature type="domain" description="Ig-like" evidence="11">
    <location>
        <begin position="438"/>
        <end position="529"/>
    </location>
</feature>
<reference evidence="13" key="1">
    <citation type="journal article" date="2023" name="Insect Mol. Biol.">
        <title>Genome sequencing provides insights into the evolution of gene families encoding plant cell wall-degrading enzymes in longhorned beetles.</title>
        <authorList>
            <person name="Shin N.R."/>
            <person name="Okamura Y."/>
            <person name="Kirsch R."/>
            <person name="Pauchet Y."/>
        </authorList>
    </citation>
    <scope>NUCLEOTIDE SEQUENCE</scope>
    <source>
        <strain evidence="13">RBIC_L_NR</strain>
    </source>
</reference>
<dbReference type="Pfam" id="PF00047">
    <property type="entry name" value="ig"/>
    <property type="match status" value="1"/>
</dbReference>
<dbReference type="EMBL" id="JANEYF010005500">
    <property type="protein sequence ID" value="KAJ8927972.1"/>
    <property type="molecule type" value="Genomic_DNA"/>
</dbReference>
<dbReference type="GO" id="GO:0009653">
    <property type="term" value="P:anatomical structure morphogenesis"/>
    <property type="evidence" value="ECO:0007669"/>
    <property type="project" value="UniProtKB-ARBA"/>
</dbReference>
<keyword evidence="14" id="KW-1185">Reference proteome</keyword>
<accession>A0AAV8WP81</accession>
<evidence type="ECO:0008006" key="15">
    <source>
        <dbReference type="Google" id="ProtNLM"/>
    </source>
</evidence>
<dbReference type="SMART" id="SM00060">
    <property type="entry name" value="FN3"/>
    <property type="match status" value="2"/>
</dbReference>
<dbReference type="Pfam" id="PF00041">
    <property type="entry name" value="fn3"/>
    <property type="match status" value="1"/>
</dbReference>
<dbReference type="InterPro" id="IPR003961">
    <property type="entry name" value="FN3_dom"/>
</dbReference>
<dbReference type="InterPro" id="IPR036116">
    <property type="entry name" value="FN3_sf"/>
</dbReference>
<feature type="domain" description="Ig-like" evidence="11">
    <location>
        <begin position="333"/>
        <end position="433"/>
    </location>
</feature>
<dbReference type="SUPFAM" id="SSF48726">
    <property type="entry name" value="Immunoglobulin"/>
    <property type="match status" value="5"/>
</dbReference>
<gene>
    <name evidence="13" type="ORF">NQ314_019498</name>
</gene>
<dbReference type="Pfam" id="PF13927">
    <property type="entry name" value="Ig_3"/>
    <property type="match status" value="1"/>
</dbReference>
<keyword evidence="2" id="KW-0812">Transmembrane</keyword>
<dbReference type="InterPro" id="IPR003599">
    <property type="entry name" value="Ig_sub"/>
</dbReference>
<keyword evidence="6" id="KW-1133">Transmembrane helix</keyword>
<dbReference type="PANTHER" id="PTHR12231">
    <property type="entry name" value="CTX-RELATED TYPE I TRANSMEMBRANE PROTEIN"/>
    <property type="match status" value="1"/>
</dbReference>
<comment type="subcellular location">
    <subcellularLocation>
        <location evidence="1">Membrane</location>
        <topology evidence="1">Single-pass membrane protein</topology>
    </subcellularLocation>
</comment>
<dbReference type="InterPro" id="IPR007110">
    <property type="entry name" value="Ig-like_dom"/>
</dbReference>
<dbReference type="Gene3D" id="2.60.40.10">
    <property type="entry name" value="Immunoglobulins"/>
    <property type="match status" value="7"/>
</dbReference>
<protein>
    <recommendedName>
        <fullName evidence="15">Fasciclin-2</fullName>
    </recommendedName>
</protein>
<dbReference type="PRINTS" id="PR01838">
    <property type="entry name" value="NCAMFAMILY"/>
</dbReference>
<dbReference type="InterPro" id="IPR013151">
    <property type="entry name" value="Immunoglobulin_dom"/>
</dbReference>
<evidence type="ECO:0000256" key="9">
    <source>
        <dbReference type="ARBA" id="ARBA00023180"/>
    </source>
</evidence>
<dbReference type="CDD" id="cd00063">
    <property type="entry name" value="FN3"/>
    <property type="match status" value="2"/>
</dbReference>
<evidence type="ECO:0000313" key="14">
    <source>
        <dbReference type="Proteomes" id="UP001162156"/>
    </source>
</evidence>
<dbReference type="CDD" id="cd00096">
    <property type="entry name" value="Ig"/>
    <property type="match status" value="1"/>
</dbReference>
<feature type="domain" description="Fibronectin type-III" evidence="12">
    <location>
        <begin position="649"/>
        <end position="746"/>
    </location>
</feature>
<feature type="domain" description="Ig-like" evidence="11">
    <location>
        <begin position="51"/>
        <end position="144"/>
    </location>
</feature>